<evidence type="ECO:0000313" key="2">
    <source>
        <dbReference type="Proteomes" id="UP000823046"/>
    </source>
</evidence>
<accession>A0ABQ7JBQ9</accession>
<dbReference type="EMBL" id="JADAQX010000180">
    <property type="protein sequence ID" value="KAF8821443.1"/>
    <property type="molecule type" value="Genomic_DNA"/>
</dbReference>
<dbReference type="Proteomes" id="UP000823046">
    <property type="component" value="Unassembled WGS sequence"/>
</dbReference>
<keyword evidence="2" id="KW-1185">Reference proteome</keyword>
<name>A0ABQ7JBQ9_9APIC</name>
<protein>
    <submittedName>
        <fullName evidence="1">Uncharacterized protein</fullName>
    </submittedName>
</protein>
<comment type="caution">
    <text evidence="1">The sequence shown here is derived from an EMBL/GenBank/DDBJ whole genome shotgun (WGS) entry which is preliminary data.</text>
</comment>
<feature type="non-terminal residue" evidence="1">
    <location>
        <position position="1"/>
    </location>
</feature>
<reference evidence="1 2" key="1">
    <citation type="journal article" date="2020" name="bioRxiv">
        <title>Metabolic contributions of an alphaproteobacterial endosymbiont in the apicomplexan Cardiosporidium cionae.</title>
        <authorList>
            <person name="Hunter E.S."/>
            <person name="Paight C.J."/>
            <person name="Lane C.E."/>
        </authorList>
    </citation>
    <scope>NUCLEOTIDE SEQUENCE [LARGE SCALE GENOMIC DNA]</scope>
    <source>
        <strain evidence="1">ESH_2018</strain>
    </source>
</reference>
<sequence>PPICPHDRAIANCLQCYTSDDDWLSLGAWKRFSRVDANSGIVLDSMSPLNPELLPRFPLTTDEYEIRVKKLAKKMKTFKIEKGNNIQSALPALPVHLWVLLGGKDMMALDGISTAWKFLRWASEIPPSEFWEADEVIQDRTIESPEEGHGTTWWQGKSPLDVFQLYHR</sequence>
<organism evidence="1 2">
    <name type="scientific">Cardiosporidium cionae</name>
    <dbReference type="NCBI Taxonomy" id="476202"/>
    <lineage>
        <taxon>Eukaryota</taxon>
        <taxon>Sar</taxon>
        <taxon>Alveolata</taxon>
        <taxon>Apicomplexa</taxon>
        <taxon>Aconoidasida</taxon>
        <taxon>Nephromycida</taxon>
        <taxon>Cardiosporidium</taxon>
    </lineage>
</organism>
<gene>
    <name evidence="1" type="ORF">IE077_002026</name>
</gene>
<feature type="non-terminal residue" evidence="1">
    <location>
        <position position="168"/>
    </location>
</feature>
<proteinExistence type="predicted"/>
<evidence type="ECO:0000313" key="1">
    <source>
        <dbReference type="EMBL" id="KAF8821443.1"/>
    </source>
</evidence>